<dbReference type="AlphaFoldDB" id="A0A4C1UI29"/>
<name>A0A4C1UI29_EUMVA</name>
<organism evidence="1 2">
    <name type="scientific">Eumeta variegata</name>
    <name type="common">Bagworm moth</name>
    <name type="synonym">Eumeta japonica</name>
    <dbReference type="NCBI Taxonomy" id="151549"/>
    <lineage>
        <taxon>Eukaryota</taxon>
        <taxon>Metazoa</taxon>
        <taxon>Ecdysozoa</taxon>
        <taxon>Arthropoda</taxon>
        <taxon>Hexapoda</taxon>
        <taxon>Insecta</taxon>
        <taxon>Pterygota</taxon>
        <taxon>Neoptera</taxon>
        <taxon>Endopterygota</taxon>
        <taxon>Lepidoptera</taxon>
        <taxon>Glossata</taxon>
        <taxon>Ditrysia</taxon>
        <taxon>Tineoidea</taxon>
        <taxon>Psychidae</taxon>
        <taxon>Oiketicinae</taxon>
        <taxon>Eumeta</taxon>
    </lineage>
</organism>
<dbReference type="EMBL" id="BGZK01000171">
    <property type="protein sequence ID" value="GBP25747.1"/>
    <property type="molecule type" value="Genomic_DNA"/>
</dbReference>
<evidence type="ECO:0000313" key="2">
    <source>
        <dbReference type="Proteomes" id="UP000299102"/>
    </source>
</evidence>
<accession>A0A4C1UI29</accession>
<reference evidence="1 2" key="1">
    <citation type="journal article" date="2019" name="Commun. Biol.">
        <title>The bagworm genome reveals a unique fibroin gene that provides high tensile strength.</title>
        <authorList>
            <person name="Kono N."/>
            <person name="Nakamura H."/>
            <person name="Ohtoshi R."/>
            <person name="Tomita M."/>
            <person name="Numata K."/>
            <person name="Arakawa K."/>
        </authorList>
    </citation>
    <scope>NUCLEOTIDE SEQUENCE [LARGE SCALE GENOMIC DNA]</scope>
</reference>
<protein>
    <submittedName>
        <fullName evidence="1">Uncharacterized protein</fullName>
    </submittedName>
</protein>
<gene>
    <name evidence="1" type="ORF">EVAR_12227_1</name>
</gene>
<evidence type="ECO:0000313" key="1">
    <source>
        <dbReference type="EMBL" id="GBP25747.1"/>
    </source>
</evidence>
<proteinExistence type="predicted"/>
<dbReference type="Proteomes" id="UP000299102">
    <property type="component" value="Unassembled WGS sequence"/>
</dbReference>
<comment type="caution">
    <text evidence="1">The sequence shown here is derived from an EMBL/GenBank/DDBJ whole genome shotgun (WGS) entry which is preliminary data.</text>
</comment>
<keyword evidence="2" id="KW-1185">Reference proteome</keyword>
<sequence length="68" mass="7984">MCPAHALPTLYYKTFPLQSRRRRSAFETSAAAYHTKKALLQPSRAKLIPRQLKVFNRNWTREVLRVQA</sequence>